<accession>A0A921QA24</accession>
<feature type="domain" description="PWWP" evidence="2">
    <location>
        <begin position="90"/>
        <end position="152"/>
    </location>
</feature>
<dbReference type="Gramene" id="EES18937">
    <property type="protein sequence ID" value="EES18937"/>
    <property type="gene ID" value="SORBI_3009G025300"/>
</dbReference>
<reference evidence="3" key="1">
    <citation type="journal article" date="2019" name="BMC Genomics">
        <title>A new reference genome for Sorghum bicolor reveals high levels of sequence similarity between sweet and grain genotypes: implications for the genetics of sugar metabolism.</title>
        <authorList>
            <person name="Cooper E.A."/>
            <person name="Brenton Z.W."/>
            <person name="Flinn B.S."/>
            <person name="Jenkins J."/>
            <person name="Shu S."/>
            <person name="Flowers D."/>
            <person name="Luo F."/>
            <person name="Wang Y."/>
            <person name="Xia P."/>
            <person name="Barry K."/>
            <person name="Daum C."/>
            <person name="Lipzen A."/>
            <person name="Yoshinaga Y."/>
            <person name="Schmutz J."/>
            <person name="Saski C."/>
            <person name="Vermerris W."/>
            <person name="Kresovich S."/>
        </authorList>
    </citation>
    <scope>NUCLEOTIDE SEQUENCE</scope>
</reference>
<gene>
    <name evidence="3" type="ORF">BDA96_09G026700</name>
</gene>
<dbReference type="Pfam" id="PF00855">
    <property type="entry name" value="PWWP"/>
    <property type="match status" value="1"/>
</dbReference>
<dbReference type="CDD" id="cd05162">
    <property type="entry name" value="PWWP"/>
    <property type="match status" value="1"/>
</dbReference>
<name>A0A921QA24_SORBI</name>
<dbReference type="OMA" id="VMHPHVA"/>
<protein>
    <recommendedName>
        <fullName evidence="2">PWWP domain-containing protein</fullName>
    </recommendedName>
</protein>
<dbReference type="PANTHER" id="PTHR42851:SF5">
    <property type="entry name" value="OS05G0122500 PROTEIN"/>
    <property type="match status" value="1"/>
</dbReference>
<reference evidence="3" key="2">
    <citation type="submission" date="2020-10" db="EMBL/GenBank/DDBJ databases">
        <authorList>
            <person name="Cooper E.A."/>
            <person name="Brenton Z.W."/>
            <person name="Flinn B.S."/>
            <person name="Jenkins J."/>
            <person name="Shu S."/>
            <person name="Flowers D."/>
            <person name="Luo F."/>
            <person name="Wang Y."/>
            <person name="Xia P."/>
            <person name="Barry K."/>
            <person name="Daum C."/>
            <person name="Lipzen A."/>
            <person name="Yoshinaga Y."/>
            <person name="Schmutz J."/>
            <person name="Saski C."/>
            <person name="Vermerris W."/>
            <person name="Kresovich S."/>
        </authorList>
    </citation>
    <scope>NUCLEOTIDE SEQUENCE</scope>
</reference>
<comment type="caution">
    <text evidence="3">The sequence shown here is derived from an EMBL/GenBank/DDBJ whole genome shotgun (WGS) entry which is preliminary data.</text>
</comment>
<dbReference type="PROSITE" id="PS50812">
    <property type="entry name" value="PWWP"/>
    <property type="match status" value="1"/>
</dbReference>
<dbReference type="EMBL" id="CM027688">
    <property type="protein sequence ID" value="KAG0516705.1"/>
    <property type="molecule type" value="Genomic_DNA"/>
</dbReference>
<organism evidence="3 4">
    <name type="scientific">Sorghum bicolor</name>
    <name type="common">Sorghum</name>
    <name type="synonym">Sorghum vulgare</name>
    <dbReference type="NCBI Taxonomy" id="4558"/>
    <lineage>
        <taxon>Eukaryota</taxon>
        <taxon>Viridiplantae</taxon>
        <taxon>Streptophyta</taxon>
        <taxon>Embryophyta</taxon>
        <taxon>Tracheophyta</taxon>
        <taxon>Spermatophyta</taxon>
        <taxon>Magnoliopsida</taxon>
        <taxon>Liliopsida</taxon>
        <taxon>Poales</taxon>
        <taxon>Poaceae</taxon>
        <taxon>PACMAD clade</taxon>
        <taxon>Panicoideae</taxon>
        <taxon>Andropogonodae</taxon>
        <taxon>Andropogoneae</taxon>
        <taxon>Sorghinae</taxon>
        <taxon>Sorghum</taxon>
    </lineage>
</organism>
<feature type="compositionally biased region" description="Polar residues" evidence="1">
    <location>
        <begin position="493"/>
        <end position="506"/>
    </location>
</feature>
<evidence type="ECO:0000313" key="4">
    <source>
        <dbReference type="Proteomes" id="UP000807115"/>
    </source>
</evidence>
<evidence type="ECO:0000313" key="3">
    <source>
        <dbReference type="EMBL" id="KAG0516705.1"/>
    </source>
</evidence>
<feature type="region of interest" description="Disordered" evidence="1">
    <location>
        <begin position="281"/>
        <end position="330"/>
    </location>
</feature>
<sequence length="506" mass="52971">MASSAPAEEGDVAATLLGKDASFGSRSTVLRPGRLRVMHPHVAELLRSPRRHARPAAKPAATRPTQTLCTERARYACAFEEDVGGGVAAPGRLVWGKVRDHPWWPAQVFDAADASADARALRRPRGAVLVAYFWDKTFAWNDAAALLPFRAGFPGLAAMAPVAAAVDAALAEVARRVAAGLSCCCGGGASANYRQVIDNAGVRDGAYGAPVDAAFARGALQAEALVGYLSALATKPRAGADRVDLTVAAAQIEALGRWRRSTRGLPEYTVVHGIDGVVTATAKRRRSSTAGGGSAKRRVTSRSSRSATKGNSARDTGDYEALEQEDLPLPTPAQQMFTKMGKLMSRAAQQMSLSPVILNRANGGNSCPPPPPAVPAPDMARCAIAADDEQFPPVSKNNGDHETGLVLNFSSASAVPSARHLTMIFSRFGPVKEVRAENSTALVIFKNSAHADEAFSGTAKIGSIRASLVSFRITSLLPVPAAAPVDDPPQPQSMSLDTSSPVAALQ</sequence>
<dbReference type="SUPFAM" id="SSF63748">
    <property type="entry name" value="Tudor/PWWP/MBT"/>
    <property type="match status" value="1"/>
</dbReference>
<dbReference type="InterPro" id="IPR000313">
    <property type="entry name" value="PWWP_dom"/>
</dbReference>
<proteinExistence type="predicted"/>
<dbReference type="Gene3D" id="2.30.30.140">
    <property type="match status" value="1"/>
</dbReference>
<dbReference type="AlphaFoldDB" id="A0A921QA24"/>
<evidence type="ECO:0000256" key="1">
    <source>
        <dbReference type="SAM" id="MobiDB-lite"/>
    </source>
</evidence>
<evidence type="ECO:0000259" key="2">
    <source>
        <dbReference type="PROSITE" id="PS50812"/>
    </source>
</evidence>
<dbReference type="PANTHER" id="PTHR42851">
    <property type="entry name" value="ALDOLASE-RELATED"/>
    <property type="match status" value="1"/>
</dbReference>
<dbReference type="InterPro" id="IPR053063">
    <property type="entry name" value="PWWP_domain_containing_PDP"/>
</dbReference>
<dbReference type="Proteomes" id="UP000807115">
    <property type="component" value="Chromosome 9"/>
</dbReference>
<dbReference type="SMART" id="SM00293">
    <property type="entry name" value="PWWP"/>
    <property type="match status" value="1"/>
</dbReference>
<feature type="region of interest" description="Disordered" evidence="1">
    <location>
        <begin position="482"/>
        <end position="506"/>
    </location>
</feature>